<dbReference type="PRINTS" id="PR01759">
    <property type="entry name" value="CAPSULEPROTC"/>
</dbReference>
<evidence type="ECO:0000313" key="2">
    <source>
        <dbReference type="EMBL" id="QDU59306.1"/>
    </source>
</evidence>
<feature type="transmembrane region" description="Helical" evidence="1">
    <location>
        <begin position="103"/>
        <end position="120"/>
    </location>
</feature>
<evidence type="ECO:0000256" key="1">
    <source>
        <dbReference type="SAM" id="Phobius"/>
    </source>
</evidence>
<dbReference type="Pfam" id="PF14102">
    <property type="entry name" value="Caps_synth_CapC"/>
    <property type="match status" value="1"/>
</dbReference>
<keyword evidence="1" id="KW-0472">Membrane</keyword>
<keyword evidence="1" id="KW-1133">Transmembrane helix</keyword>
<sequence length="153" mass="16264">MIDMLALSIGVGLVVSLLFSELFGLAAGGMVVPGYFALFLTRPGDILLTILASVATYVIVHALSSTMIIYGRRRTVLMILFGYVIGILVSMIPTVSFSPPGEPAYEAIGFIIPGLIAIWIDRQGLVETLSTLLIAAVVVHLILIICLGPEFTG</sequence>
<dbReference type="RefSeq" id="WP_419193111.1">
    <property type="nucleotide sequence ID" value="NZ_CP036279.1"/>
</dbReference>
<proteinExistence type="predicted"/>
<dbReference type="KEGG" id="knv:Pan216_01340"/>
<name>A0A518AX69_9BACT</name>
<feature type="transmembrane region" description="Helical" evidence="1">
    <location>
        <begin position="132"/>
        <end position="151"/>
    </location>
</feature>
<dbReference type="GO" id="GO:0016020">
    <property type="term" value="C:membrane"/>
    <property type="evidence" value="ECO:0007669"/>
    <property type="project" value="InterPro"/>
</dbReference>
<dbReference type="NCBIfam" id="TIGR04011">
    <property type="entry name" value="poly_gGlu_PgsC"/>
    <property type="match status" value="1"/>
</dbReference>
<protein>
    <submittedName>
        <fullName evidence="2">Capsule biosynthesis protein CapC</fullName>
    </submittedName>
</protein>
<organism evidence="2 3">
    <name type="scientific">Kolteria novifilia</name>
    <dbReference type="NCBI Taxonomy" id="2527975"/>
    <lineage>
        <taxon>Bacteria</taxon>
        <taxon>Pseudomonadati</taxon>
        <taxon>Planctomycetota</taxon>
        <taxon>Planctomycetia</taxon>
        <taxon>Kolteriales</taxon>
        <taxon>Kolteriaceae</taxon>
        <taxon>Kolteria</taxon>
    </lineage>
</organism>
<dbReference type="InterPro" id="IPR008338">
    <property type="entry name" value="Capsule_biosynth_CapC"/>
</dbReference>
<evidence type="ECO:0000313" key="3">
    <source>
        <dbReference type="Proteomes" id="UP000317093"/>
    </source>
</evidence>
<reference evidence="2 3" key="1">
    <citation type="submission" date="2019-02" db="EMBL/GenBank/DDBJ databases">
        <title>Deep-cultivation of Planctomycetes and their phenomic and genomic characterization uncovers novel biology.</title>
        <authorList>
            <person name="Wiegand S."/>
            <person name="Jogler M."/>
            <person name="Boedeker C."/>
            <person name="Pinto D."/>
            <person name="Vollmers J."/>
            <person name="Rivas-Marin E."/>
            <person name="Kohn T."/>
            <person name="Peeters S.H."/>
            <person name="Heuer A."/>
            <person name="Rast P."/>
            <person name="Oberbeckmann S."/>
            <person name="Bunk B."/>
            <person name="Jeske O."/>
            <person name="Meyerdierks A."/>
            <person name="Storesund J.E."/>
            <person name="Kallscheuer N."/>
            <person name="Luecker S."/>
            <person name="Lage O.M."/>
            <person name="Pohl T."/>
            <person name="Merkel B.J."/>
            <person name="Hornburger P."/>
            <person name="Mueller R.-W."/>
            <person name="Bruemmer F."/>
            <person name="Labrenz M."/>
            <person name="Spormann A.M."/>
            <person name="Op den Camp H."/>
            <person name="Overmann J."/>
            <person name="Amann R."/>
            <person name="Jetten M.S.M."/>
            <person name="Mascher T."/>
            <person name="Medema M.H."/>
            <person name="Devos D.P."/>
            <person name="Kaster A.-K."/>
            <person name="Ovreas L."/>
            <person name="Rohde M."/>
            <person name="Galperin M.Y."/>
            <person name="Jogler C."/>
        </authorList>
    </citation>
    <scope>NUCLEOTIDE SEQUENCE [LARGE SCALE GENOMIC DNA]</scope>
    <source>
        <strain evidence="2 3">Pan216</strain>
    </source>
</reference>
<keyword evidence="3" id="KW-1185">Reference proteome</keyword>
<accession>A0A518AX69</accession>
<dbReference type="Proteomes" id="UP000317093">
    <property type="component" value="Chromosome"/>
</dbReference>
<dbReference type="AlphaFoldDB" id="A0A518AX69"/>
<gene>
    <name evidence="2" type="primary">capC</name>
    <name evidence="2" type="ORF">Pan216_01340</name>
</gene>
<keyword evidence="1" id="KW-0812">Transmembrane</keyword>
<feature type="transmembrane region" description="Helical" evidence="1">
    <location>
        <begin position="76"/>
        <end position="97"/>
    </location>
</feature>
<dbReference type="EMBL" id="CP036279">
    <property type="protein sequence ID" value="QDU59306.1"/>
    <property type="molecule type" value="Genomic_DNA"/>
</dbReference>
<feature type="transmembrane region" description="Helical" evidence="1">
    <location>
        <begin position="7"/>
        <end position="40"/>
    </location>
</feature>
<dbReference type="GO" id="GO:0045227">
    <property type="term" value="P:capsule polysaccharide biosynthetic process"/>
    <property type="evidence" value="ECO:0007669"/>
    <property type="project" value="InterPro"/>
</dbReference>
<feature type="transmembrane region" description="Helical" evidence="1">
    <location>
        <begin position="46"/>
        <end position="64"/>
    </location>
</feature>